<dbReference type="OrthoDB" id="5243299at2"/>
<reference evidence="7" key="2">
    <citation type="submission" date="2016-08" db="EMBL/GenBank/DDBJ databases">
        <authorList>
            <person name="Tokovenko B."/>
            <person name="Kalinowski J."/>
        </authorList>
    </citation>
    <scope>NUCLEOTIDE SEQUENCE [LARGE SCALE GENOMIC DNA]</scope>
    <source>
        <strain evidence="7">UTMC102</strain>
    </source>
</reference>
<dbReference type="Proteomes" id="UP000189004">
    <property type="component" value="Unassembled WGS sequence"/>
</dbReference>
<evidence type="ECO:0000313" key="7">
    <source>
        <dbReference type="Proteomes" id="UP000189004"/>
    </source>
</evidence>
<dbReference type="InterPro" id="IPR050765">
    <property type="entry name" value="Riboflavin_Biosynth_HTPR"/>
</dbReference>
<evidence type="ECO:0000256" key="3">
    <source>
        <dbReference type="ARBA" id="ARBA00023002"/>
    </source>
</evidence>
<accession>A0A1V3C0V3</accession>
<reference evidence="5 8" key="3">
    <citation type="submission" date="2020-07" db="EMBL/GenBank/DDBJ databases">
        <title>Sequencing the genomes of 1000 actinobacteria strains.</title>
        <authorList>
            <person name="Klenk H.-P."/>
        </authorList>
    </citation>
    <scope>NUCLEOTIDE SEQUENCE [LARGE SCALE GENOMIC DNA]</scope>
    <source>
        <strain evidence="5 8">DSM 45278</strain>
    </source>
</reference>
<dbReference type="AlphaFoldDB" id="A0A1V3C0V3"/>
<dbReference type="EMBL" id="JACCHL010000001">
    <property type="protein sequence ID" value="NYH50541.1"/>
    <property type="molecule type" value="Genomic_DNA"/>
</dbReference>
<dbReference type="EMBL" id="MCOK01000001">
    <property type="protein sequence ID" value="OOC54434.1"/>
    <property type="molecule type" value="Genomic_DNA"/>
</dbReference>
<name>A0A1V3C0V3_9ACTN</name>
<feature type="domain" description="Bacterial bifunctional deaminase-reductase C-terminal" evidence="4">
    <location>
        <begin position="45"/>
        <end position="234"/>
    </location>
</feature>
<evidence type="ECO:0000313" key="6">
    <source>
        <dbReference type="EMBL" id="OOC54434.1"/>
    </source>
</evidence>
<dbReference type="InterPro" id="IPR002734">
    <property type="entry name" value="RibDG_C"/>
</dbReference>
<reference evidence="6" key="1">
    <citation type="submission" date="2016-08" db="EMBL/GenBank/DDBJ databases">
        <authorList>
            <person name="Seilhamer J.J."/>
        </authorList>
    </citation>
    <scope>NUCLEOTIDE SEQUENCE [LARGE SCALE GENOMIC DNA]</scope>
    <source>
        <strain evidence="6">UTMC102</strain>
    </source>
</reference>
<dbReference type="Pfam" id="PF01872">
    <property type="entry name" value="RibD_C"/>
    <property type="match status" value="1"/>
</dbReference>
<keyword evidence="7" id="KW-1185">Reference proteome</keyword>
<evidence type="ECO:0000259" key="4">
    <source>
        <dbReference type="Pfam" id="PF01872"/>
    </source>
</evidence>
<evidence type="ECO:0000313" key="5">
    <source>
        <dbReference type="EMBL" id="NYH50541.1"/>
    </source>
</evidence>
<comment type="pathway">
    <text evidence="1">Cofactor biosynthesis; riboflavin biosynthesis.</text>
</comment>
<dbReference type="InterPro" id="IPR024072">
    <property type="entry name" value="DHFR-like_dom_sf"/>
</dbReference>
<dbReference type="Gene3D" id="3.40.430.10">
    <property type="entry name" value="Dihydrofolate Reductase, subunit A"/>
    <property type="match status" value="1"/>
</dbReference>
<dbReference type="PANTHER" id="PTHR38011">
    <property type="entry name" value="DIHYDROFOLATE REDUCTASE FAMILY PROTEIN (AFU_ORTHOLOGUE AFUA_8G06820)"/>
    <property type="match status" value="1"/>
</dbReference>
<organism evidence="6 7">
    <name type="scientific">Nocardiopsis sinuspersici</name>
    <dbReference type="NCBI Taxonomy" id="501010"/>
    <lineage>
        <taxon>Bacteria</taxon>
        <taxon>Bacillati</taxon>
        <taxon>Actinomycetota</taxon>
        <taxon>Actinomycetes</taxon>
        <taxon>Streptosporangiales</taxon>
        <taxon>Nocardiopsidaceae</taxon>
        <taxon>Nocardiopsis</taxon>
    </lineage>
</organism>
<protein>
    <submittedName>
        <fullName evidence="5">Riboflavin biosynthesis pyrimidine reductase</fullName>
    </submittedName>
</protein>
<evidence type="ECO:0000313" key="8">
    <source>
        <dbReference type="Proteomes" id="UP000584931"/>
    </source>
</evidence>
<dbReference type="PANTHER" id="PTHR38011:SF7">
    <property type="entry name" value="2,5-DIAMINO-6-RIBOSYLAMINO-4(3H)-PYRIMIDINONE 5'-PHOSPHATE REDUCTASE"/>
    <property type="match status" value="1"/>
</dbReference>
<evidence type="ECO:0000256" key="2">
    <source>
        <dbReference type="ARBA" id="ARBA00022857"/>
    </source>
</evidence>
<dbReference type="SUPFAM" id="SSF53597">
    <property type="entry name" value="Dihydrofolate reductase-like"/>
    <property type="match status" value="1"/>
</dbReference>
<comment type="caution">
    <text evidence="6">The sequence shown here is derived from an EMBL/GenBank/DDBJ whole genome shotgun (WGS) entry which is preliminary data.</text>
</comment>
<dbReference type="GO" id="GO:0009231">
    <property type="term" value="P:riboflavin biosynthetic process"/>
    <property type="evidence" value="ECO:0007669"/>
    <property type="project" value="InterPro"/>
</dbReference>
<dbReference type="STRING" id="501010.NOSIN_11965"/>
<dbReference type="GO" id="GO:0008703">
    <property type="term" value="F:5-amino-6-(5-phosphoribosylamino)uracil reductase activity"/>
    <property type="evidence" value="ECO:0007669"/>
    <property type="project" value="InterPro"/>
</dbReference>
<dbReference type="Proteomes" id="UP000584931">
    <property type="component" value="Unassembled WGS sequence"/>
</dbReference>
<gene>
    <name evidence="5" type="ORF">HNR06_000130</name>
    <name evidence="6" type="ORF">NOSIN_11965</name>
</gene>
<dbReference type="RefSeq" id="WP_077690837.1">
    <property type="nucleotide sequence ID" value="NZ_JACCHL010000001.1"/>
</dbReference>
<sequence length="269" mass="28183">MSSTHTGGTDTPAAPIAFRELLPSPGGTDVDLAAAYAYPEVLHRPWVRANMVASADGGAVGPSGRTRELSSSPDRKVMGVLRGLCDVVLVGAATVRLEGYGPVRARRTWDGLRTGRPSTPAVAVVSRSLGLPEQLLTEAPEDARTLVFTTTDSPEQRRREVAEHAEVVVIDGASVTPAHVVNGLAERGLYRVLTEGGPHLLAEFVAAGLLDDLCLTLSPHLLGSGAPRIVAGGPDTPGAPDHASAQSTPVRMAHLLEAEGSLFARYLRE</sequence>
<proteinExistence type="predicted"/>
<accession>A0A7Y9X7C1</accession>
<keyword evidence="2" id="KW-0521">NADP</keyword>
<evidence type="ECO:0000256" key="1">
    <source>
        <dbReference type="ARBA" id="ARBA00005104"/>
    </source>
</evidence>
<keyword evidence="3" id="KW-0560">Oxidoreductase</keyword>